<keyword evidence="1 2" id="KW-0430">Lectin</keyword>
<evidence type="ECO:0000313" key="5">
    <source>
        <dbReference type="EMBL" id="CAJ0580547.1"/>
    </source>
</evidence>
<sequence>MPAMLKFWILGLLFSAAKAREEFQSCFTRQLQAKDVLSVRGRLLPNCTRWTCEILVQDSPARLIHADHRVSKQESIYNSHSAGNGAFRFDLEVKQNVNPYEPGDKFEMALTIRAPNNVDVTYPLSKTLSSVSFVQKEELARLVLADFDRIRCHGGMEQVSFVGTMLESCGQTAPTEDGFSSKPGSKLPKCPGLKRRPWLLYDTQMNME</sequence>
<feature type="domain" description="Galectin" evidence="4">
    <location>
        <begin position="23"/>
        <end position="165"/>
    </location>
</feature>
<evidence type="ECO:0000256" key="3">
    <source>
        <dbReference type="SAM" id="SignalP"/>
    </source>
</evidence>
<evidence type="ECO:0000313" key="6">
    <source>
        <dbReference type="Proteomes" id="UP001177023"/>
    </source>
</evidence>
<feature type="signal peptide" evidence="3">
    <location>
        <begin position="1"/>
        <end position="19"/>
    </location>
</feature>
<comment type="caution">
    <text evidence="5">The sequence shown here is derived from an EMBL/GenBank/DDBJ whole genome shotgun (WGS) entry which is preliminary data.</text>
</comment>
<accession>A0AA36G5V9</accession>
<reference evidence="5" key="1">
    <citation type="submission" date="2023-06" db="EMBL/GenBank/DDBJ databases">
        <authorList>
            <person name="Delattre M."/>
        </authorList>
    </citation>
    <scope>NUCLEOTIDE SEQUENCE</scope>
    <source>
        <strain evidence="5">AF72</strain>
    </source>
</reference>
<keyword evidence="3" id="KW-0732">Signal</keyword>
<evidence type="ECO:0000259" key="4">
    <source>
        <dbReference type="PROSITE" id="PS51304"/>
    </source>
</evidence>
<dbReference type="Pfam" id="PF00337">
    <property type="entry name" value="Gal-bind_lectin"/>
    <property type="match status" value="1"/>
</dbReference>
<dbReference type="PROSITE" id="PS51304">
    <property type="entry name" value="GALECTIN"/>
    <property type="match status" value="1"/>
</dbReference>
<dbReference type="Gene3D" id="2.60.120.200">
    <property type="match status" value="1"/>
</dbReference>
<feature type="non-terminal residue" evidence="5">
    <location>
        <position position="1"/>
    </location>
</feature>
<name>A0AA36G5V9_9BILA</name>
<dbReference type="InterPro" id="IPR001079">
    <property type="entry name" value="Galectin_CRD"/>
</dbReference>
<organism evidence="5 6">
    <name type="scientific">Mesorhabditis spiculigera</name>
    <dbReference type="NCBI Taxonomy" id="96644"/>
    <lineage>
        <taxon>Eukaryota</taxon>
        <taxon>Metazoa</taxon>
        <taxon>Ecdysozoa</taxon>
        <taxon>Nematoda</taxon>
        <taxon>Chromadorea</taxon>
        <taxon>Rhabditida</taxon>
        <taxon>Rhabditina</taxon>
        <taxon>Rhabditomorpha</taxon>
        <taxon>Rhabditoidea</taxon>
        <taxon>Rhabditidae</taxon>
        <taxon>Mesorhabditinae</taxon>
        <taxon>Mesorhabditis</taxon>
    </lineage>
</organism>
<keyword evidence="6" id="KW-1185">Reference proteome</keyword>
<dbReference type="SUPFAM" id="SSF49899">
    <property type="entry name" value="Concanavalin A-like lectins/glucanases"/>
    <property type="match status" value="1"/>
</dbReference>
<dbReference type="GO" id="GO:0030246">
    <property type="term" value="F:carbohydrate binding"/>
    <property type="evidence" value="ECO:0007669"/>
    <property type="project" value="UniProtKB-UniRule"/>
</dbReference>
<evidence type="ECO:0000256" key="1">
    <source>
        <dbReference type="ARBA" id="ARBA00022734"/>
    </source>
</evidence>
<dbReference type="Proteomes" id="UP001177023">
    <property type="component" value="Unassembled WGS sequence"/>
</dbReference>
<gene>
    <name evidence="5" type="ORF">MSPICULIGERA_LOCUS18745</name>
</gene>
<feature type="chain" id="PRO_5041343738" description="Galectin" evidence="3">
    <location>
        <begin position="20"/>
        <end position="208"/>
    </location>
</feature>
<evidence type="ECO:0000256" key="2">
    <source>
        <dbReference type="RuleBase" id="RU102079"/>
    </source>
</evidence>
<dbReference type="InterPro" id="IPR013320">
    <property type="entry name" value="ConA-like_dom_sf"/>
</dbReference>
<dbReference type="EMBL" id="CATQJA010002659">
    <property type="protein sequence ID" value="CAJ0580547.1"/>
    <property type="molecule type" value="Genomic_DNA"/>
</dbReference>
<proteinExistence type="predicted"/>
<protein>
    <recommendedName>
        <fullName evidence="2">Galectin</fullName>
    </recommendedName>
</protein>
<dbReference type="AlphaFoldDB" id="A0AA36G5V9"/>